<dbReference type="RefSeq" id="WP_013610482.1">
    <property type="nucleotide sequence ID" value="NZ_BAABYK010000001.1"/>
</dbReference>
<organism evidence="5 6">
    <name type="scientific">Odoribacter splanchnicus</name>
    <dbReference type="NCBI Taxonomy" id="28118"/>
    <lineage>
        <taxon>Bacteria</taxon>
        <taxon>Pseudomonadati</taxon>
        <taxon>Bacteroidota</taxon>
        <taxon>Bacteroidia</taxon>
        <taxon>Bacteroidales</taxon>
        <taxon>Odoribacteraceae</taxon>
        <taxon>Odoribacter</taxon>
    </lineage>
</organism>
<dbReference type="Proteomes" id="UP000284434">
    <property type="component" value="Unassembled WGS sequence"/>
</dbReference>
<dbReference type="InterPro" id="IPR000183">
    <property type="entry name" value="Orn/DAP/Arg_de-COase"/>
</dbReference>
<proteinExistence type="predicted"/>
<dbReference type="PRINTS" id="PR01179">
    <property type="entry name" value="ODADCRBXLASE"/>
</dbReference>
<dbReference type="Gene3D" id="2.40.37.10">
    <property type="entry name" value="Lyase, Ornithine Decarboxylase, Chain A, domain 1"/>
    <property type="match status" value="1"/>
</dbReference>
<feature type="domain" description="Orn/DAP/Arg decarboxylase 2 N-terminal" evidence="4">
    <location>
        <begin position="35"/>
        <end position="278"/>
    </location>
</feature>
<dbReference type="GO" id="GO:0008836">
    <property type="term" value="F:diaminopimelate decarboxylase activity"/>
    <property type="evidence" value="ECO:0007669"/>
    <property type="project" value="TreeGrafter"/>
</dbReference>
<dbReference type="SUPFAM" id="SSF50621">
    <property type="entry name" value="Alanine racemase C-terminal domain-like"/>
    <property type="match status" value="1"/>
</dbReference>
<dbReference type="Gene3D" id="3.20.20.10">
    <property type="entry name" value="Alanine racemase"/>
    <property type="match status" value="1"/>
</dbReference>
<evidence type="ECO:0000313" key="6">
    <source>
        <dbReference type="Proteomes" id="UP000284434"/>
    </source>
</evidence>
<comment type="cofactor">
    <cofactor evidence="1 3">
        <name>pyridoxal 5'-phosphate</name>
        <dbReference type="ChEBI" id="CHEBI:597326"/>
    </cofactor>
</comment>
<dbReference type="GeneID" id="61273381"/>
<dbReference type="InterPro" id="IPR029066">
    <property type="entry name" value="PLP-binding_barrel"/>
</dbReference>
<evidence type="ECO:0000256" key="1">
    <source>
        <dbReference type="ARBA" id="ARBA00001933"/>
    </source>
</evidence>
<protein>
    <recommendedName>
        <fullName evidence="4">Orn/DAP/Arg decarboxylase 2 N-terminal domain-containing protein</fullName>
    </recommendedName>
</protein>
<gene>
    <name evidence="5" type="ORF">DXA53_10625</name>
</gene>
<sequence>MYTFEQCKKLELEIGTPAYLVNEDLFLNNLRDIRAAFKSLYQNIVVGYSFKTNYLPYLCKLALEQGCYAEVVSFLEYQIALKVGFTGNQIIFNGPIKRESEFVTALLNGSVINIDSDYEIDYLERLKEIYPENQFEIGLRVNVSIKDENGCSAIYGEEESGRFGFMEDEIDKAIERLTKINCKIISLHGHTSSKNRAINNYVQIIDKLFEIQHHYKLDIKYINIGGGFFGPVPPGMFGYATPSYKDYAEVIIAKLHTNRWFCENRPCLVIEPGMSVAASSMAYITKVFDVKKRSNRWIAQVDGNMFHIRPSMHTMKIPFQIISGRVIDNVETKRIDFAGSTCMESDVLVRTETCRQVHQGDFLEIDNVGGYTFVMGANFIQFLPHIAILKNNEFISLREGSNFDNFIEIFNW</sequence>
<evidence type="ECO:0000256" key="3">
    <source>
        <dbReference type="PIRSR" id="PIRSR600183-50"/>
    </source>
</evidence>
<dbReference type="InterPro" id="IPR009006">
    <property type="entry name" value="Ala_racemase/Decarboxylase_C"/>
</dbReference>
<dbReference type="PANTHER" id="PTHR43727:SF2">
    <property type="entry name" value="GROUP IV DECARBOXYLASE"/>
    <property type="match status" value="1"/>
</dbReference>
<dbReference type="EMBL" id="QSCO01000014">
    <property type="protein sequence ID" value="RGY06016.1"/>
    <property type="molecule type" value="Genomic_DNA"/>
</dbReference>
<feature type="modified residue" description="N6-(pyridoxal phosphate)lysine" evidence="3">
    <location>
        <position position="51"/>
    </location>
</feature>
<dbReference type="AlphaFoldDB" id="A0A413IB36"/>
<name>A0A413IB36_9BACT</name>
<dbReference type="InterPro" id="IPR022644">
    <property type="entry name" value="De-COase2_N"/>
</dbReference>
<evidence type="ECO:0000259" key="4">
    <source>
        <dbReference type="Pfam" id="PF02784"/>
    </source>
</evidence>
<evidence type="ECO:0000256" key="2">
    <source>
        <dbReference type="ARBA" id="ARBA00022898"/>
    </source>
</evidence>
<dbReference type="SUPFAM" id="SSF51419">
    <property type="entry name" value="PLP-binding barrel"/>
    <property type="match status" value="1"/>
</dbReference>
<dbReference type="Pfam" id="PF02784">
    <property type="entry name" value="Orn_Arg_deC_N"/>
    <property type="match status" value="1"/>
</dbReference>
<evidence type="ECO:0000313" key="5">
    <source>
        <dbReference type="EMBL" id="RGY06016.1"/>
    </source>
</evidence>
<accession>A0A413IB36</accession>
<dbReference type="GO" id="GO:0009089">
    <property type="term" value="P:lysine biosynthetic process via diaminopimelate"/>
    <property type="evidence" value="ECO:0007669"/>
    <property type="project" value="TreeGrafter"/>
</dbReference>
<reference evidence="5 6" key="1">
    <citation type="submission" date="2018-08" db="EMBL/GenBank/DDBJ databases">
        <title>A genome reference for cultivated species of the human gut microbiota.</title>
        <authorList>
            <person name="Zou Y."/>
            <person name="Xue W."/>
            <person name="Luo G."/>
        </authorList>
    </citation>
    <scope>NUCLEOTIDE SEQUENCE [LARGE SCALE GENOMIC DNA]</scope>
    <source>
        <strain evidence="5 6">OF03-11</strain>
    </source>
</reference>
<comment type="caution">
    <text evidence="5">The sequence shown here is derived from an EMBL/GenBank/DDBJ whole genome shotgun (WGS) entry which is preliminary data.</text>
</comment>
<dbReference type="PANTHER" id="PTHR43727">
    <property type="entry name" value="DIAMINOPIMELATE DECARBOXYLASE"/>
    <property type="match status" value="1"/>
</dbReference>
<dbReference type="OMA" id="IIWNGPI"/>
<feature type="active site" description="Proton donor" evidence="3">
    <location>
        <position position="342"/>
    </location>
</feature>
<keyword evidence="2 3" id="KW-0663">Pyridoxal phosphate</keyword>